<dbReference type="GO" id="GO:0005737">
    <property type="term" value="C:cytoplasm"/>
    <property type="evidence" value="ECO:0007669"/>
    <property type="project" value="UniProtKB-SubCell"/>
</dbReference>
<evidence type="ECO:0000256" key="13">
    <source>
        <dbReference type="ARBA" id="ARBA00023268"/>
    </source>
</evidence>
<dbReference type="InterPro" id="IPR008928">
    <property type="entry name" value="6-hairpin_glycosidase_sf"/>
</dbReference>
<evidence type="ECO:0000256" key="6">
    <source>
        <dbReference type="ARBA" id="ARBA00012778"/>
    </source>
</evidence>
<evidence type="ECO:0000256" key="1">
    <source>
        <dbReference type="ARBA" id="ARBA00000439"/>
    </source>
</evidence>
<sequence length="897" mass="100268">DTLANAAITAMSACAIGSNRGYDELVPHYIDVVNEARLYSSWADSADAEDNSVVNDHTGLMEARRAINKLHVEMGQDNFCEIYVDQVTPEVLVITRHNPETRESVLLIANSGFNKHYKNSGYIPPVTVVGKVTSIALEASMSVMARRESMHIDKTNTDRAVQRFKKDDKFINGIKDVNVYTAQDVSWDDSKFCTLENTHEGQTVHINASEFRSGSVLIIRTAVHDKAQKALKELVGYKQSSKSELHNALAKLDLMQLNYLIYRCNAEEWDEESDGAYDLPGHGPLIYAGLQGVQTVVEEVCKDNGGLGSALANNLRGGDWMIDWAVGRLSKKSYGREVTQWMNGRFDAIKQLPRFLIPAYFCDVWTFLYESACNESIKRMSPFVRDGDSLVHKLAMTSIQLMANLRSAPTRDASLPPPQPAIQPGADGVEDLSASMAAGLPHFSHGMMRAWGRDTFIALRGLLLVTGRHADAAKLIIGFSGTARHGLIPNLLDASRNSRFNCRDAVWFWLQAIQDYCDIVPDGQAILDMPVARLYPTDNWDDYSPGPMAKYTYKHDAVIMPLREVMLECLQKHVDGIDFREWGAGDALDRNMKPEGFNVKAYVNHDTGIVYGGSEYNCGTWMDKMGESRTANSTGHPGTARDGADVEIVGLCKSTLRWLSGLHKKGLFVAGVNQFSFEEWNNRLQNSFEKHFFIPQDAAEDSQYNVDPSIVNRRGVYKDTDGSTQKYTDYQLRPNVCIALAVAPEMFKPEHAQQCIEVVEQVLLGPLGMATLDPSDWNYRGDYDNANDSADFHIAKGLNYHQGPEWVWPVGYFLRAKLNFQTFDANQKRLCYARIGGITVNHHKHITDSVWRGLHELTNSNGQNCNDSSPTQAWSTSCLLDAFWDAEQGLSHIQNTR</sequence>
<keyword evidence="20" id="KW-1185">Reference proteome</keyword>
<dbReference type="GO" id="GO:0004135">
    <property type="term" value="F:amylo-alpha-1,6-glucosidase activity"/>
    <property type="evidence" value="ECO:0007669"/>
    <property type="project" value="UniProtKB-EC"/>
</dbReference>
<dbReference type="GO" id="GO:0005980">
    <property type="term" value="P:glycogen catabolic process"/>
    <property type="evidence" value="ECO:0007669"/>
    <property type="project" value="InterPro"/>
</dbReference>
<comment type="similarity">
    <text evidence="15">Belongs to the glycogen debranching enzyme family.</text>
</comment>
<evidence type="ECO:0000256" key="10">
    <source>
        <dbReference type="ARBA" id="ARBA00022679"/>
    </source>
</evidence>
<dbReference type="PANTHER" id="PTHR10569">
    <property type="entry name" value="GLYCOGEN DEBRANCHING ENZYME"/>
    <property type="match status" value="1"/>
</dbReference>
<dbReference type="PANTHER" id="PTHR10569:SF2">
    <property type="entry name" value="GLYCOGEN DEBRANCHING ENZYME"/>
    <property type="match status" value="1"/>
</dbReference>
<dbReference type="InterPro" id="IPR012341">
    <property type="entry name" value="6hp_glycosidase-like_sf"/>
</dbReference>
<comment type="function">
    <text evidence="3">Multifunctional enzyme acting as 1,4-alpha-D-glucan:1,4-alpha-D-glucan 4-alpha-D-glycosyltransferase and amylo-1,6-glucosidase in glycogen degradation.</text>
</comment>
<evidence type="ECO:0000256" key="8">
    <source>
        <dbReference type="ARBA" id="ARBA00022490"/>
    </source>
</evidence>
<keyword evidence="8" id="KW-0963">Cytoplasm</keyword>
<dbReference type="Pfam" id="PF14702">
    <property type="entry name" value="hGDE_central"/>
    <property type="match status" value="1"/>
</dbReference>
<dbReference type="AlphaFoldDB" id="A0A0L0FY95"/>
<name>A0A0L0FY95_9EUKA</name>
<comment type="catalytic activity">
    <reaction evidence="1">
        <text>Transfers a segment of a (1-&gt;4)-alpha-D-glucan to a new position in an acceptor, which may be glucose or a (1-&gt;4)-alpha-D-glucan.</text>
        <dbReference type="EC" id="2.4.1.25"/>
    </reaction>
</comment>
<evidence type="ECO:0000256" key="5">
    <source>
        <dbReference type="ARBA" id="ARBA00012560"/>
    </source>
</evidence>
<dbReference type="EC" id="3.2.1.33" evidence="6"/>
<dbReference type="EMBL" id="KQ241994">
    <property type="protein sequence ID" value="KNC81810.1"/>
    <property type="molecule type" value="Genomic_DNA"/>
</dbReference>
<dbReference type="Pfam" id="PF06202">
    <property type="entry name" value="GDE_C"/>
    <property type="match status" value="1"/>
</dbReference>
<keyword evidence="10" id="KW-0808">Transferase</keyword>
<proteinExistence type="inferred from homology"/>
<feature type="non-terminal residue" evidence="19">
    <location>
        <position position="1"/>
    </location>
</feature>
<dbReference type="EC" id="2.4.1.25" evidence="5"/>
<comment type="catalytic activity">
    <reaction evidence="2">
        <text>Hydrolysis of (1-&gt;6)-alpha-D-glucosidic branch linkages in glycogen phosphorylase limit dextrin.</text>
        <dbReference type="EC" id="3.2.1.33"/>
    </reaction>
</comment>
<feature type="domain" description="Glycogen debranching enzyme central" evidence="18">
    <location>
        <begin position="59"/>
        <end position="329"/>
    </location>
</feature>
<dbReference type="Proteomes" id="UP000054560">
    <property type="component" value="Unassembled WGS sequence"/>
</dbReference>
<protein>
    <recommendedName>
        <fullName evidence="7">Glycogen debranching enzyme</fullName>
        <ecNumber evidence="5">2.4.1.25</ecNumber>
        <ecNumber evidence="6">3.2.1.33</ecNumber>
    </recommendedName>
    <alternativeName>
        <fullName evidence="16">Glycogen debrancher</fullName>
    </alternativeName>
</protein>
<dbReference type="GO" id="GO:0004134">
    <property type="term" value="F:4-alpha-glucanotransferase activity"/>
    <property type="evidence" value="ECO:0007669"/>
    <property type="project" value="UniProtKB-EC"/>
</dbReference>
<keyword evidence="14" id="KW-0326">Glycosidase</keyword>
<evidence type="ECO:0000256" key="16">
    <source>
        <dbReference type="ARBA" id="ARBA00031477"/>
    </source>
</evidence>
<keyword evidence="12" id="KW-0320">Glycogen biosynthesis</keyword>
<dbReference type="GeneID" id="25906399"/>
<dbReference type="eggNOG" id="KOG3625">
    <property type="taxonomic scope" value="Eukaryota"/>
</dbReference>
<keyword evidence="13" id="KW-0511">Multifunctional enzyme</keyword>
<evidence type="ECO:0000256" key="2">
    <source>
        <dbReference type="ARBA" id="ARBA00000927"/>
    </source>
</evidence>
<evidence type="ECO:0000256" key="9">
    <source>
        <dbReference type="ARBA" id="ARBA00022676"/>
    </source>
</evidence>
<evidence type="ECO:0000259" key="17">
    <source>
        <dbReference type="Pfam" id="PF06202"/>
    </source>
</evidence>
<reference evidence="19 20" key="1">
    <citation type="submission" date="2011-02" db="EMBL/GenBank/DDBJ databases">
        <title>The Genome Sequence of Sphaeroforma arctica JP610.</title>
        <authorList>
            <consortium name="The Broad Institute Genome Sequencing Platform"/>
            <person name="Russ C."/>
            <person name="Cuomo C."/>
            <person name="Young S.K."/>
            <person name="Zeng Q."/>
            <person name="Gargeya S."/>
            <person name="Alvarado L."/>
            <person name="Berlin A."/>
            <person name="Chapman S.B."/>
            <person name="Chen Z."/>
            <person name="Freedman E."/>
            <person name="Gellesch M."/>
            <person name="Goldberg J."/>
            <person name="Griggs A."/>
            <person name="Gujja S."/>
            <person name="Heilman E."/>
            <person name="Heiman D."/>
            <person name="Howarth C."/>
            <person name="Mehta T."/>
            <person name="Neiman D."/>
            <person name="Pearson M."/>
            <person name="Roberts A."/>
            <person name="Saif S."/>
            <person name="Shea T."/>
            <person name="Shenoy N."/>
            <person name="Sisk P."/>
            <person name="Stolte C."/>
            <person name="Sykes S."/>
            <person name="White J."/>
            <person name="Yandava C."/>
            <person name="Burger G."/>
            <person name="Gray M.W."/>
            <person name="Holland P.W.H."/>
            <person name="King N."/>
            <person name="Lang F.B.F."/>
            <person name="Roger A.J."/>
            <person name="Ruiz-Trillo I."/>
            <person name="Haas B."/>
            <person name="Nusbaum C."/>
            <person name="Birren B."/>
        </authorList>
    </citation>
    <scope>NUCLEOTIDE SEQUENCE [LARGE SCALE GENOMIC DNA]</scope>
    <source>
        <strain evidence="19 20">JP610</strain>
    </source>
</reference>
<organism evidence="19 20">
    <name type="scientific">Sphaeroforma arctica JP610</name>
    <dbReference type="NCBI Taxonomy" id="667725"/>
    <lineage>
        <taxon>Eukaryota</taxon>
        <taxon>Ichthyosporea</taxon>
        <taxon>Ichthyophonida</taxon>
        <taxon>Sphaeroforma</taxon>
    </lineage>
</organism>
<evidence type="ECO:0000259" key="18">
    <source>
        <dbReference type="Pfam" id="PF14702"/>
    </source>
</evidence>
<dbReference type="GO" id="GO:0005978">
    <property type="term" value="P:glycogen biosynthetic process"/>
    <property type="evidence" value="ECO:0007669"/>
    <property type="project" value="UniProtKB-KW"/>
</dbReference>
<dbReference type="STRING" id="667725.A0A0L0FY95"/>
<evidence type="ECO:0000256" key="4">
    <source>
        <dbReference type="ARBA" id="ARBA00004496"/>
    </source>
</evidence>
<evidence type="ECO:0000256" key="12">
    <source>
        <dbReference type="ARBA" id="ARBA00023056"/>
    </source>
</evidence>
<evidence type="ECO:0000313" key="20">
    <source>
        <dbReference type="Proteomes" id="UP000054560"/>
    </source>
</evidence>
<dbReference type="InterPro" id="IPR010401">
    <property type="entry name" value="AGL/Gdb1"/>
</dbReference>
<feature type="domain" description="Glycogen debranching enzyme C-terminal" evidence="17">
    <location>
        <begin position="432"/>
        <end position="880"/>
    </location>
</feature>
<evidence type="ECO:0000313" key="19">
    <source>
        <dbReference type="EMBL" id="KNC81810.1"/>
    </source>
</evidence>
<keyword evidence="9" id="KW-0328">Glycosyltransferase</keyword>
<evidence type="ECO:0000256" key="14">
    <source>
        <dbReference type="ARBA" id="ARBA00023295"/>
    </source>
</evidence>
<evidence type="ECO:0000256" key="7">
    <source>
        <dbReference type="ARBA" id="ARBA00020723"/>
    </source>
</evidence>
<dbReference type="RefSeq" id="XP_014155712.1">
    <property type="nucleotide sequence ID" value="XM_014300237.1"/>
</dbReference>
<evidence type="ECO:0000256" key="15">
    <source>
        <dbReference type="ARBA" id="ARBA00025780"/>
    </source>
</evidence>
<dbReference type="Gene3D" id="1.50.10.10">
    <property type="match status" value="1"/>
</dbReference>
<dbReference type="FunFam" id="1.50.10.10:FF:000039">
    <property type="entry name" value="Glycogen debranching enzyme Gdb1, putative"/>
    <property type="match status" value="1"/>
</dbReference>
<gene>
    <name evidence="19" type="ORF">SARC_05895</name>
</gene>
<evidence type="ECO:0000256" key="11">
    <source>
        <dbReference type="ARBA" id="ARBA00022801"/>
    </source>
</evidence>
<keyword evidence="11" id="KW-0378">Hydrolase</keyword>
<dbReference type="InterPro" id="IPR032790">
    <property type="entry name" value="GDE_C"/>
</dbReference>
<evidence type="ECO:0000256" key="3">
    <source>
        <dbReference type="ARBA" id="ARBA00003530"/>
    </source>
</evidence>
<dbReference type="InterPro" id="IPR032788">
    <property type="entry name" value="AGL_central"/>
</dbReference>
<comment type="subcellular location">
    <subcellularLocation>
        <location evidence="4">Cytoplasm</location>
    </subcellularLocation>
</comment>
<dbReference type="OrthoDB" id="10248904at2759"/>
<dbReference type="SUPFAM" id="SSF48208">
    <property type="entry name" value="Six-hairpin glycosidases"/>
    <property type="match status" value="1"/>
</dbReference>
<accession>A0A0L0FY95</accession>